<organism evidence="8 9">
    <name type="scientific">Pararobbsia alpina</name>
    <dbReference type="NCBI Taxonomy" id="621374"/>
    <lineage>
        <taxon>Bacteria</taxon>
        <taxon>Pseudomonadati</taxon>
        <taxon>Pseudomonadota</taxon>
        <taxon>Betaproteobacteria</taxon>
        <taxon>Burkholderiales</taxon>
        <taxon>Burkholderiaceae</taxon>
        <taxon>Pararobbsia</taxon>
    </lineage>
</organism>
<evidence type="ECO:0000256" key="2">
    <source>
        <dbReference type="ARBA" id="ARBA00012587"/>
    </source>
</evidence>
<feature type="compositionally biased region" description="Polar residues" evidence="6">
    <location>
        <begin position="8"/>
        <end position="20"/>
    </location>
</feature>
<dbReference type="SMART" id="SM00925">
    <property type="entry name" value="MltA"/>
    <property type="match status" value="1"/>
</dbReference>
<evidence type="ECO:0000256" key="1">
    <source>
        <dbReference type="ARBA" id="ARBA00001420"/>
    </source>
</evidence>
<dbReference type="GO" id="GO:0008933">
    <property type="term" value="F:peptidoglycan lytic transglycosylase activity"/>
    <property type="evidence" value="ECO:0007669"/>
    <property type="project" value="TreeGrafter"/>
</dbReference>
<dbReference type="InterPro" id="IPR026044">
    <property type="entry name" value="MltA"/>
</dbReference>
<dbReference type="InterPro" id="IPR005300">
    <property type="entry name" value="MltA_B"/>
</dbReference>
<dbReference type="EMBL" id="CADIKM010000026">
    <property type="protein sequence ID" value="CAB3797298.1"/>
    <property type="molecule type" value="Genomic_DNA"/>
</dbReference>
<dbReference type="InterPro" id="IPR036908">
    <property type="entry name" value="RlpA-like_sf"/>
</dbReference>
<dbReference type="AlphaFoldDB" id="A0A6S7D698"/>
<dbReference type="Gene3D" id="2.40.240.50">
    <property type="entry name" value="Barwin-like endoglucanases"/>
    <property type="match status" value="1"/>
</dbReference>
<evidence type="ECO:0000259" key="7">
    <source>
        <dbReference type="SMART" id="SM00925"/>
    </source>
</evidence>
<dbReference type="CDD" id="cd14668">
    <property type="entry name" value="mlta_B"/>
    <property type="match status" value="1"/>
</dbReference>
<dbReference type="GO" id="GO:0019867">
    <property type="term" value="C:outer membrane"/>
    <property type="evidence" value="ECO:0007669"/>
    <property type="project" value="InterPro"/>
</dbReference>
<keyword evidence="4" id="KW-0961">Cell wall biogenesis/degradation</keyword>
<dbReference type="PANTHER" id="PTHR30124">
    <property type="entry name" value="MEMBRANE-BOUND LYTIC MUREIN TRANSGLYCOSYLASE A"/>
    <property type="match status" value="1"/>
</dbReference>
<dbReference type="RefSeq" id="WP_175106805.1">
    <property type="nucleotide sequence ID" value="NZ_CADIKM010000026.1"/>
</dbReference>
<dbReference type="Proteomes" id="UP000494115">
    <property type="component" value="Unassembled WGS sequence"/>
</dbReference>
<dbReference type="EC" id="4.2.2.n1" evidence="2"/>
<keyword evidence="3" id="KW-0456">Lyase</keyword>
<keyword evidence="9" id="KW-1185">Reference proteome</keyword>
<dbReference type="CDD" id="cd14485">
    <property type="entry name" value="mltA_like_LT_A"/>
    <property type="match status" value="1"/>
</dbReference>
<comment type="catalytic activity">
    <reaction evidence="1">
        <text>Exolytic cleavage of the (1-&gt;4)-beta-glycosidic linkage between N-acetylmuramic acid (MurNAc) and N-acetylglucosamine (GlcNAc) residues in peptidoglycan, from either the reducing or the non-reducing ends of the peptidoglycan chains, with concomitant formation of a 1,6-anhydrobond in the MurNAc residue.</text>
        <dbReference type="EC" id="4.2.2.n1"/>
    </reaction>
</comment>
<dbReference type="InterPro" id="IPR010611">
    <property type="entry name" value="3D_dom"/>
</dbReference>
<feature type="region of interest" description="Disordered" evidence="6">
    <location>
        <begin position="8"/>
        <end position="27"/>
    </location>
</feature>
<evidence type="ECO:0000256" key="4">
    <source>
        <dbReference type="ARBA" id="ARBA00023316"/>
    </source>
</evidence>
<dbReference type="GO" id="GO:0004553">
    <property type="term" value="F:hydrolase activity, hydrolyzing O-glycosyl compounds"/>
    <property type="evidence" value="ECO:0007669"/>
    <property type="project" value="InterPro"/>
</dbReference>
<dbReference type="SUPFAM" id="SSF50685">
    <property type="entry name" value="Barwin-like endoglucanases"/>
    <property type="match status" value="1"/>
</dbReference>
<name>A0A6S7D698_9BURK</name>
<dbReference type="Pfam" id="PF06725">
    <property type="entry name" value="3D"/>
    <property type="match status" value="1"/>
</dbReference>
<sequence length="365" mass="39232">MLVLLASCASQGPAPTSSRSAPALSGIGGPDLNEDRIIATQRLTPVSWANVPGWQDDALIGALPALRSNCARVGGEMRWRSACAAAAGLDELDATAVRAFFEKYFAPYQLANSDGSVDGLITGYYEPLLRGSRVRRAPYLYPLYRWPESYAKGATLPTRAQLMQGGALNGDELVYVDDPIEAFFLQVQGSGRITLDDGSVMRVGVGGTNNQPYKSIGRWLIDHGQLTPSQATMQGIRAWARANPQRVDGLLEVNPRFVFFRELSAQMPGGGADDGPIGALGVPLTSERSIAVDPASIPLGTPVFLSTTQPMTTQPLNRLVFAQDVGSAIKGTVRADYFWGFGDDAGDLAGRMKQRGRMWLLLPRS</sequence>
<gene>
    <name evidence="8" type="ORF">LMG28138_04219</name>
</gene>
<dbReference type="GO" id="GO:0071555">
    <property type="term" value="P:cell wall organization"/>
    <property type="evidence" value="ECO:0007669"/>
    <property type="project" value="UniProtKB-KW"/>
</dbReference>
<evidence type="ECO:0000313" key="8">
    <source>
        <dbReference type="EMBL" id="CAB3797298.1"/>
    </source>
</evidence>
<protein>
    <recommendedName>
        <fullName evidence="2">peptidoglycan lytic exotransglycosylase</fullName>
        <ecNumber evidence="2">4.2.2.n1</ecNumber>
    </recommendedName>
    <alternativeName>
        <fullName evidence="5">Murein hydrolase A</fullName>
    </alternativeName>
</protein>
<dbReference type="Pfam" id="PF03562">
    <property type="entry name" value="MltA"/>
    <property type="match status" value="1"/>
</dbReference>
<evidence type="ECO:0000256" key="5">
    <source>
        <dbReference type="ARBA" id="ARBA00030918"/>
    </source>
</evidence>
<dbReference type="GO" id="GO:0009253">
    <property type="term" value="P:peptidoglycan catabolic process"/>
    <property type="evidence" value="ECO:0007669"/>
    <property type="project" value="TreeGrafter"/>
</dbReference>
<dbReference type="GO" id="GO:0009254">
    <property type="term" value="P:peptidoglycan turnover"/>
    <property type="evidence" value="ECO:0007669"/>
    <property type="project" value="InterPro"/>
</dbReference>
<dbReference type="PANTHER" id="PTHR30124:SF0">
    <property type="entry name" value="MEMBRANE-BOUND LYTIC MUREIN TRANSGLYCOSYLASE A"/>
    <property type="match status" value="1"/>
</dbReference>
<evidence type="ECO:0000256" key="6">
    <source>
        <dbReference type="SAM" id="MobiDB-lite"/>
    </source>
</evidence>
<feature type="domain" description="Lytic transglycosylase MltA" evidence="7">
    <location>
        <begin position="128"/>
        <end position="261"/>
    </location>
</feature>
<accession>A0A6S7D698</accession>
<evidence type="ECO:0000313" key="9">
    <source>
        <dbReference type="Proteomes" id="UP000494115"/>
    </source>
</evidence>
<reference evidence="8 9" key="1">
    <citation type="submission" date="2020-04" db="EMBL/GenBank/DDBJ databases">
        <authorList>
            <person name="De Canck E."/>
        </authorList>
    </citation>
    <scope>NUCLEOTIDE SEQUENCE [LARGE SCALE GENOMIC DNA]</scope>
    <source>
        <strain evidence="8 9">LMG 28138</strain>
    </source>
</reference>
<dbReference type="Gene3D" id="2.40.40.10">
    <property type="entry name" value="RlpA-like domain"/>
    <property type="match status" value="2"/>
</dbReference>
<evidence type="ECO:0000256" key="3">
    <source>
        <dbReference type="ARBA" id="ARBA00023239"/>
    </source>
</evidence>
<proteinExistence type="predicted"/>
<dbReference type="PIRSF" id="PIRSF019422">
    <property type="entry name" value="MltA"/>
    <property type="match status" value="1"/>
</dbReference>